<comment type="caution">
    <text evidence="1">The sequence shown here is derived from an EMBL/GenBank/DDBJ whole genome shotgun (WGS) entry which is preliminary data.</text>
</comment>
<dbReference type="EMBL" id="BKCJ010303675">
    <property type="protein sequence ID" value="GEZ63684.1"/>
    <property type="molecule type" value="Genomic_DNA"/>
</dbReference>
<evidence type="ECO:0000313" key="1">
    <source>
        <dbReference type="EMBL" id="GEZ63684.1"/>
    </source>
</evidence>
<proteinExistence type="predicted"/>
<dbReference type="AlphaFoldDB" id="A0A699IHY5"/>
<accession>A0A699IHY5</accession>
<name>A0A699IHY5_TANCI</name>
<sequence length="279" mass="32344">MTADFPQSLKYRGGQLDVAPILKVENFTNLKKRIICHRVGIELQLKNIILNGPYVQMTTGVQKPKAQWTYNKRKAANLDQRLRSLIMFVPQDDQMNSFINCETKKSTWDDLILYHEGPFDVKENKVMDLKLCYNTFRFKESENITQTFTRYKALMNKDIRSSQEYMNDLEMDFHERTLLAKSRKFFKKDEEEVSSYDNEVVKLKVLMVRADDESANDTKVSTPNVERPWLSEVKGFNLPNHDTGRILPSSSNVELIDPSATLNITNSLVTDYIVHGFPS</sequence>
<gene>
    <name evidence="1" type="ORF">Tci_535657</name>
</gene>
<protein>
    <submittedName>
        <fullName evidence="1">Retrovirus-related Pol polyprotein from transposon TNT 1-94</fullName>
    </submittedName>
</protein>
<organism evidence="1">
    <name type="scientific">Tanacetum cinerariifolium</name>
    <name type="common">Dalmatian daisy</name>
    <name type="synonym">Chrysanthemum cinerariifolium</name>
    <dbReference type="NCBI Taxonomy" id="118510"/>
    <lineage>
        <taxon>Eukaryota</taxon>
        <taxon>Viridiplantae</taxon>
        <taxon>Streptophyta</taxon>
        <taxon>Embryophyta</taxon>
        <taxon>Tracheophyta</taxon>
        <taxon>Spermatophyta</taxon>
        <taxon>Magnoliopsida</taxon>
        <taxon>eudicotyledons</taxon>
        <taxon>Gunneridae</taxon>
        <taxon>Pentapetalae</taxon>
        <taxon>asterids</taxon>
        <taxon>campanulids</taxon>
        <taxon>Asterales</taxon>
        <taxon>Asteraceae</taxon>
        <taxon>Asteroideae</taxon>
        <taxon>Anthemideae</taxon>
        <taxon>Anthemidinae</taxon>
        <taxon>Tanacetum</taxon>
    </lineage>
</organism>
<reference evidence="1" key="1">
    <citation type="journal article" date="2019" name="Sci. Rep.">
        <title>Draft genome of Tanacetum cinerariifolium, the natural source of mosquito coil.</title>
        <authorList>
            <person name="Yamashiro T."/>
            <person name="Shiraishi A."/>
            <person name="Satake H."/>
            <person name="Nakayama K."/>
        </authorList>
    </citation>
    <scope>NUCLEOTIDE SEQUENCE</scope>
</reference>